<feature type="region of interest" description="Disordered" evidence="1">
    <location>
        <begin position="1"/>
        <end position="30"/>
    </location>
</feature>
<dbReference type="Gramene" id="KQL13133">
    <property type="protein sequence ID" value="KQL13133"/>
    <property type="gene ID" value="SETIT_025375mg"/>
</dbReference>
<sequence>MGCNWPPTISERTSQQKNLPKQEERSFQEP</sequence>
<organism evidence="2 3">
    <name type="scientific">Setaria italica</name>
    <name type="common">Foxtail millet</name>
    <name type="synonym">Panicum italicum</name>
    <dbReference type="NCBI Taxonomy" id="4555"/>
    <lineage>
        <taxon>Eukaryota</taxon>
        <taxon>Viridiplantae</taxon>
        <taxon>Streptophyta</taxon>
        <taxon>Embryophyta</taxon>
        <taxon>Tracheophyta</taxon>
        <taxon>Spermatophyta</taxon>
        <taxon>Magnoliopsida</taxon>
        <taxon>Liliopsida</taxon>
        <taxon>Poales</taxon>
        <taxon>Poaceae</taxon>
        <taxon>PACMAD clade</taxon>
        <taxon>Panicoideae</taxon>
        <taxon>Panicodae</taxon>
        <taxon>Paniceae</taxon>
        <taxon>Cenchrinae</taxon>
        <taxon>Setaria</taxon>
    </lineage>
</organism>
<dbReference type="InParanoid" id="K3ZFM3"/>
<dbReference type="EMBL" id="AGNK02001429">
    <property type="status" value="NOT_ANNOTATED_CDS"/>
    <property type="molecule type" value="Genomic_DNA"/>
</dbReference>
<feature type="compositionally biased region" description="Basic and acidic residues" evidence="1">
    <location>
        <begin position="20"/>
        <end position="30"/>
    </location>
</feature>
<dbReference type="AlphaFoldDB" id="K3ZFM3"/>
<evidence type="ECO:0000313" key="2">
    <source>
        <dbReference type="EnsemblPlants" id="KQL13133"/>
    </source>
</evidence>
<accession>K3ZFM3</accession>
<protein>
    <submittedName>
        <fullName evidence="2">Uncharacterized protein</fullName>
    </submittedName>
</protein>
<keyword evidence="3" id="KW-1185">Reference proteome</keyword>
<evidence type="ECO:0000256" key="1">
    <source>
        <dbReference type="SAM" id="MobiDB-lite"/>
    </source>
</evidence>
<reference evidence="2" key="2">
    <citation type="submission" date="2018-08" db="UniProtKB">
        <authorList>
            <consortium name="EnsemblPlants"/>
        </authorList>
    </citation>
    <scope>IDENTIFICATION</scope>
    <source>
        <strain evidence="2">Yugu1</strain>
    </source>
</reference>
<feature type="compositionally biased region" description="Polar residues" evidence="1">
    <location>
        <begin position="10"/>
        <end position="19"/>
    </location>
</feature>
<dbReference type="HOGENOM" id="CLU_3407012_0_0_1"/>
<proteinExistence type="predicted"/>
<dbReference type="EnsemblPlants" id="KQL13133">
    <property type="protein sequence ID" value="KQL13133"/>
    <property type="gene ID" value="SETIT_025375mg"/>
</dbReference>
<name>K3ZFM3_SETIT</name>
<evidence type="ECO:0000313" key="3">
    <source>
        <dbReference type="Proteomes" id="UP000004995"/>
    </source>
</evidence>
<dbReference type="Proteomes" id="UP000004995">
    <property type="component" value="Unassembled WGS sequence"/>
</dbReference>
<reference evidence="3" key="1">
    <citation type="journal article" date="2012" name="Nat. Biotechnol.">
        <title>Reference genome sequence of the model plant Setaria.</title>
        <authorList>
            <person name="Bennetzen J.L."/>
            <person name="Schmutz J."/>
            <person name="Wang H."/>
            <person name="Percifield R."/>
            <person name="Hawkins J."/>
            <person name="Pontaroli A.C."/>
            <person name="Estep M."/>
            <person name="Feng L."/>
            <person name="Vaughn J.N."/>
            <person name="Grimwood J."/>
            <person name="Jenkins J."/>
            <person name="Barry K."/>
            <person name="Lindquist E."/>
            <person name="Hellsten U."/>
            <person name="Deshpande S."/>
            <person name="Wang X."/>
            <person name="Wu X."/>
            <person name="Mitros T."/>
            <person name="Triplett J."/>
            <person name="Yang X."/>
            <person name="Ye C.Y."/>
            <person name="Mauro-Herrera M."/>
            <person name="Wang L."/>
            <person name="Li P."/>
            <person name="Sharma M."/>
            <person name="Sharma R."/>
            <person name="Ronald P.C."/>
            <person name="Panaud O."/>
            <person name="Kellogg E.A."/>
            <person name="Brutnell T.P."/>
            <person name="Doust A.N."/>
            <person name="Tuskan G.A."/>
            <person name="Rokhsar D."/>
            <person name="Devos K.M."/>
        </authorList>
    </citation>
    <scope>NUCLEOTIDE SEQUENCE [LARGE SCALE GENOMIC DNA]</scope>
    <source>
        <strain evidence="3">cv. Yugu1</strain>
    </source>
</reference>